<gene>
    <name evidence="1" type="ORF">H2198_000055</name>
</gene>
<dbReference type="Proteomes" id="UP001172386">
    <property type="component" value="Unassembled WGS sequence"/>
</dbReference>
<reference evidence="1" key="1">
    <citation type="submission" date="2022-10" db="EMBL/GenBank/DDBJ databases">
        <title>Culturing micro-colonial fungi from biological soil crusts in the Mojave desert and describing Neophaeococcomyces mojavensis, and introducing the new genera and species Taxawa tesnikishii.</title>
        <authorList>
            <person name="Kurbessoian T."/>
            <person name="Stajich J.E."/>
        </authorList>
    </citation>
    <scope>NUCLEOTIDE SEQUENCE</scope>
    <source>
        <strain evidence="1">JES_112</strain>
    </source>
</reference>
<sequence>MQLCNSLTSFDKLDLSNATLDSIYEDACDYYGVKILSPDFLTATFASRADCADIDWYAYFDEQREIRQIIRMTSNQENNVEVPTTKTDVSPLLPSKVSAQTPPQEPSADELNSQNLMSSPRLMSHPTQTEPVSQKSIMSEEWQPPHSPKSQSFCGSVSPTCKLSTSPEPSPIPDGGHGLPTPNLEHHERLQIPILNGSVDPVRDVCMSGALHPADVHPALTQINSIKSHRLASMLVRDDAIVCSSDPTKQVINMPDRLISREEFVETWANKFFIEPDTAIRWLPYYFYTTNAGIVAAEEMSNRQLEKLVRARTRKLKQELGMREDEELPEDLLKEMSPSNEDRDWCRAQALAHFAGEFDYTDGRWVKYPENLIEYPGRLNGVQWGRRNGLVWKFWAELWEKGKEFWDNVCVIPTVEKGKQD</sequence>
<accession>A0ACC3AL93</accession>
<keyword evidence="2" id="KW-1185">Reference proteome</keyword>
<evidence type="ECO:0000313" key="1">
    <source>
        <dbReference type="EMBL" id="KAJ9664709.1"/>
    </source>
</evidence>
<protein>
    <submittedName>
        <fullName evidence="1">Uncharacterized protein</fullName>
    </submittedName>
</protein>
<proteinExistence type="predicted"/>
<dbReference type="EMBL" id="JAPDRQ010000001">
    <property type="protein sequence ID" value="KAJ9664709.1"/>
    <property type="molecule type" value="Genomic_DNA"/>
</dbReference>
<name>A0ACC3AL93_9EURO</name>
<evidence type="ECO:0000313" key="2">
    <source>
        <dbReference type="Proteomes" id="UP001172386"/>
    </source>
</evidence>
<organism evidence="1 2">
    <name type="scientific">Neophaeococcomyces mojaviensis</name>
    <dbReference type="NCBI Taxonomy" id="3383035"/>
    <lineage>
        <taxon>Eukaryota</taxon>
        <taxon>Fungi</taxon>
        <taxon>Dikarya</taxon>
        <taxon>Ascomycota</taxon>
        <taxon>Pezizomycotina</taxon>
        <taxon>Eurotiomycetes</taxon>
        <taxon>Chaetothyriomycetidae</taxon>
        <taxon>Chaetothyriales</taxon>
        <taxon>Chaetothyriales incertae sedis</taxon>
        <taxon>Neophaeococcomyces</taxon>
    </lineage>
</organism>
<comment type="caution">
    <text evidence="1">The sequence shown here is derived from an EMBL/GenBank/DDBJ whole genome shotgun (WGS) entry which is preliminary data.</text>
</comment>